<evidence type="ECO:0000313" key="6">
    <source>
        <dbReference type="EMBL" id="MDN2483338.1"/>
    </source>
</evidence>
<evidence type="ECO:0000256" key="1">
    <source>
        <dbReference type="ARBA" id="ARBA00009437"/>
    </source>
</evidence>
<dbReference type="InterPro" id="IPR036390">
    <property type="entry name" value="WH_DNA-bd_sf"/>
</dbReference>
<evidence type="ECO:0000256" key="2">
    <source>
        <dbReference type="ARBA" id="ARBA00023015"/>
    </source>
</evidence>
<dbReference type="RefSeq" id="WP_289963398.1">
    <property type="nucleotide sequence ID" value="NZ_JAUEOZ010000002.1"/>
</dbReference>
<proteinExistence type="inferred from homology"/>
<keyword evidence="4" id="KW-0804">Transcription</keyword>
<dbReference type="SUPFAM" id="SSF53850">
    <property type="entry name" value="Periplasmic binding protein-like II"/>
    <property type="match status" value="1"/>
</dbReference>
<keyword evidence="3" id="KW-0238">DNA-binding</keyword>
<evidence type="ECO:0000313" key="7">
    <source>
        <dbReference type="Proteomes" id="UP001169719"/>
    </source>
</evidence>
<dbReference type="PANTHER" id="PTHR30118">
    <property type="entry name" value="HTH-TYPE TRANSCRIPTIONAL REGULATOR LEUO-RELATED"/>
    <property type="match status" value="1"/>
</dbReference>
<name>A0ABT7Y5K9_9VIBR</name>
<dbReference type="InterPro" id="IPR050389">
    <property type="entry name" value="LysR-type_TF"/>
</dbReference>
<reference evidence="6" key="1">
    <citation type="submission" date="2024-05" db="EMBL/GenBank/DDBJ databases">
        <title>Genome Sequences of Four Agar- Degrading Marine Bacteria.</title>
        <authorList>
            <person name="Phillips E.K."/>
            <person name="Shaffer J.C."/>
            <person name="Henson M.W."/>
            <person name="Temperton B."/>
            <person name="Thrash C.J."/>
            <person name="Martin M.O."/>
        </authorList>
    </citation>
    <scope>NUCLEOTIDE SEQUENCE</scope>
    <source>
        <strain evidence="6">EKP203</strain>
    </source>
</reference>
<dbReference type="PRINTS" id="PR00039">
    <property type="entry name" value="HTHLYSR"/>
</dbReference>
<dbReference type="InterPro" id="IPR000847">
    <property type="entry name" value="LysR_HTH_N"/>
</dbReference>
<dbReference type="SUPFAM" id="SSF46785">
    <property type="entry name" value="Winged helix' DNA-binding domain"/>
    <property type="match status" value="1"/>
</dbReference>
<keyword evidence="2" id="KW-0805">Transcription regulation</keyword>
<sequence length="315" mass="35646">MKTIEQQLSRLDLNLLVSLSVLIKEKNVTRAAQVLYLSQPAMSRTLGRLRALFDDPLFYRESSGLVPTQKALELQAPLEELLRSMQHLISSTSFDPATTEHAFAISLPPLMSQFMLAPLAKAFISQAPNGSLVEFPAERDPMKQLADRDVDFTIHIEKPSVSSDFLCEKIASTYPLFYVAPNHPLASKKKVSLKNCLTYPFVDFSLNIQSHTVLENPIDNYLNEEGLARNVVFKSGHLLTLVDVMQSSDTILVSSHKLVTVEELNQKLVPVLALNNDKRLRFDIYLIEHKRTMESAPHQWLKQLIFNTLTTREDD</sequence>
<evidence type="ECO:0000259" key="5">
    <source>
        <dbReference type="PROSITE" id="PS50931"/>
    </source>
</evidence>
<protein>
    <submittedName>
        <fullName evidence="6">LysR family transcriptional regulator</fullName>
    </submittedName>
</protein>
<organism evidence="6 7">
    <name type="scientific">Vibrio agarivorans</name>
    <dbReference type="NCBI Taxonomy" id="153622"/>
    <lineage>
        <taxon>Bacteria</taxon>
        <taxon>Pseudomonadati</taxon>
        <taxon>Pseudomonadota</taxon>
        <taxon>Gammaproteobacteria</taxon>
        <taxon>Vibrionales</taxon>
        <taxon>Vibrionaceae</taxon>
        <taxon>Vibrio</taxon>
    </lineage>
</organism>
<dbReference type="Gene3D" id="1.10.10.10">
    <property type="entry name" value="Winged helix-like DNA-binding domain superfamily/Winged helix DNA-binding domain"/>
    <property type="match status" value="1"/>
</dbReference>
<evidence type="ECO:0000256" key="3">
    <source>
        <dbReference type="ARBA" id="ARBA00023125"/>
    </source>
</evidence>
<dbReference type="InterPro" id="IPR005119">
    <property type="entry name" value="LysR_subst-bd"/>
</dbReference>
<dbReference type="Pfam" id="PF03466">
    <property type="entry name" value="LysR_substrate"/>
    <property type="match status" value="1"/>
</dbReference>
<dbReference type="PANTHER" id="PTHR30118:SF7">
    <property type="entry name" value="TRANSCRIPTIONAL REGULATOR LYSR FAMILY"/>
    <property type="match status" value="1"/>
</dbReference>
<dbReference type="Gene3D" id="3.40.190.10">
    <property type="entry name" value="Periplasmic binding protein-like II"/>
    <property type="match status" value="2"/>
</dbReference>
<dbReference type="PROSITE" id="PS50931">
    <property type="entry name" value="HTH_LYSR"/>
    <property type="match status" value="1"/>
</dbReference>
<evidence type="ECO:0000256" key="4">
    <source>
        <dbReference type="ARBA" id="ARBA00023163"/>
    </source>
</evidence>
<keyword evidence="7" id="KW-1185">Reference proteome</keyword>
<comment type="similarity">
    <text evidence="1">Belongs to the LysR transcriptional regulatory family.</text>
</comment>
<dbReference type="Proteomes" id="UP001169719">
    <property type="component" value="Unassembled WGS sequence"/>
</dbReference>
<accession>A0ABT7Y5K9</accession>
<gene>
    <name evidence="6" type="ORF">QWJ08_18500</name>
</gene>
<feature type="domain" description="HTH lysR-type" evidence="5">
    <location>
        <begin position="11"/>
        <end position="68"/>
    </location>
</feature>
<comment type="caution">
    <text evidence="6">The sequence shown here is derived from an EMBL/GenBank/DDBJ whole genome shotgun (WGS) entry which is preliminary data.</text>
</comment>
<dbReference type="EMBL" id="JAUEOZ010000002">
    <property type="protein sequence ID" value="MDN2483338.1"/>
    <property type="molecule type" value="Genomic_DNA"/>
</dbReference>
<dbReference type="Pfam" id="PF00126">
    <property type="entry name" value="HTH_1"/>
    <property type="match status" value="1"/>
</dbReference>
<dbReference type="InterPro" id="IPR036388">
    <property type="entry name" value="WH-like_DNA-bd_sf"/>
</dbReference>